<gene>
    <name evidence="3" type="ORF">CM240_2579</name>
</gene>
<dbReference type="Proteomes" id="UP000019426">
    <property type="component" value="Chromosome M2/40_rep1"/>
</dbReference>
<feature type="coiled-coil region" evidence="1">
    <location>
        <begin position="84"/>
        <end position="111"/>
    </location>
</feature>
<dbReference type="EMBL" id="HG917868">
    <property type="protein sequence ID" value="CDM69703.1"/>
    <property type="molecule type" value="Genomic_DNA"/>
</dbReference>
<keyword evidence="4" id="KW-1185">Reference proteome</keyword>
<name>W6RZ03_9CLOT</name>
<evidence type="ECO:0000313" key="3">
    <source>
        <dbReference type="EMBL" id="CDM69703.1"/>
    </source>
</evidence>
<dbReference type="STRING" id="1216932.CM240_2579"/>
<keyword evidence="1" id="KW-0175">Coiled coil</keyword>
<evidence type="ECO:0008006" key="5">
    <source>
        <dbReference type="Google" id="ProtNLM"/>
    </source>
</evidence>
<evidence type="ECO:0000256" key="1">
    <source>
        <dbReference type="SAM" id="Coils"/>
    </source>
</evidence>
<dbReference type="Pfam" id="PF14270">
    <property type="entry name" value="DUF4358"/>
    <property type="match status" value="1"/>
</dbReference>
<dbReference type="AlphaFoldDB" id="W6RZ03"/>
<feature type="signal peptide" evidence="2">
    <location>
        <begin position="1"/>
        <end position="24"/>
    </location>
</feature>
<dbReference type="PATRIC" id="fig|1216932.3.peg.2546"/>
<evidence type="ECO:0000313" key="4">
    <source>
        <dbReference type="Proteomes" id="UP000019426"/>
    </source>
</evidence>
<organism evidence="3 4">
    <name type="scientific">Clostridium bornimense</name>
    <dbReference type="NCBI Taxonomy" id="1216932"/>
    <lineage>
        <taxon>Bacteria</taxon>
        <taxon>Bacillati</taxon>
        <taxon>Bacillota</taxon>
        <taxon>Clostridia</taxon>
        <taxon>Eubacteriales</taxon>
        <taxon>Clostridiaceae</taxon>
        <taxon>Clostridium</taxon>
    </lineage>
</organism>
<dbReference type="HOGENOM" id="CLU_1649155_0_0_9"/>
<dbReference type="OrthoDB" id="1797583at2"/>
<dbReference type="RefSeq" id="WP_044039491.1">
    <property type="nucleotide sequence ID" value="NZ_HG917868.1"/>
</dbReference>
<dbReference type="KEGG" id="clt:CM240_2579"/>
<evidence type="ECO:0000256" key="2">
    <source>
        <dbReference type="SAM" id="SignalP"/>
    </source>
</evidence>
<protein>
    <recommendedName>
        <fullName evidence="5">DUF4358 domain-containing protein</fullName>
    </recommendedName>
</protein>
<sequence length="160" mass="18023">MKKYLKKASIFMVLLVSVMCIVSCGNKTNTDDKDFAVSDFTDKLGSDLENLKEGTEDDLKRIYDISKDDVEDFKLYVSPDGNLHDQLLVVKAKSEEDLEGLKNKIEAAKDKAVEDLGDAGEDVKGRIENSKVYTKGRYLVYSISDDGENIKNSFEEMFNK</sequence>
<keyword evidence="2" id="KW-0732">Signal</keyword>
<proteinExistence type="predicted"/>
<feature type="chain" id="PRO_5004881365" description="DUF4358 domain-containing protein" evidence="2">
    <location>
        <begin position="25"/>
        <end position="160"/>
    </location>
</feature>
<reference evidence="3 4" key="1">
    <citation type="submission" date="2013-11" db="EMBL/GenBank/DDBJ databases">
        <title>Complete genome sequence of Clostridum sp. M2/40.</title>
        <authorList>
            <person name="Wibberg D."/>
            <person name="Puehler A."/>
            <person name="Schlueter A."/>
        </authorList>
    </citation>
    <scope>NUCLEOTIDE SEQUENCE [LARGE SCALE GENOMIC DNA]</scope>
    <source>
        <strain evidence="4">M2/40</strain>
    </source>
</reference>
<accession>W6RZ03</accession>
<dbReference type="InterPro" id="IPR025648">
    <property type="entry name" value="DUF4358"/>
</dbReference>